<feature type="compositionally biased region" description="Low complexity" evidence="1">
    <location>
        <begin position="244"/>
        <end position="260"/>
    </location>
</feature>
<keyword evidence="4" id="KW-1185">Reference proteome</keyword>
<feature type="transmembrane region" description="Helical" evidence="2">
    <location>
        <begin position="199"/>
        <end position="225"/>
    </location>
</feature>
<gene>
    <name evidence="3" type="ORF">SEUCBS140593_004181</name>
</gene>
<evidence type="ECO:0008006" key="5">
    <source>
        <dbReference type="Google" id="ProtNLM"/>
    </source>
</evidence>
<feature type="region of interest" description="Disordered" evidence="1">
    <location>
        <begin position="235"/>
        <end position="315"/>
    </location>
</feature>
<sequence length="315" mass="34400">MAPSRRLGSIETVVAFLWEITFTFFVMRLSFVYAALALTSTALLACLAHAAVLPFLAARQQVPAQTLLDNVLLGATNSTTKTALLVLVSALVVVVVGICSRVVMNYAKIPQLRRFRGAIGGMAATFLGLGWIAARIFLPSFCAGQTFVDGHSNHVVVDKIPTPTNPHMFTPTGDGTMSMTSFCQKSRVSIGRVHNSLNSVSLCTIVGIVFIAAVALMPWLSMILLERPNRRYGHQRISSNNGWSTPTKTPASRSTSTARSSYEKKTPLVQVTSYSSSEEEVASRRTRAPKTRSKTGTKRYSLRTSTERRSPQRLE</sequence>
<dbReference type="Proteomes" id="UP001642482">
    <property type="component" value="Unassembled WGS sequence"/>
</dbReference>
<dbReference type="EMBL" id="CAWUHD010000035">
    <property type="protein sequence ID" value="CAK7220284.1"/>
    <property type="molecule type" value="Genomic_DNA"/>
</dbReference>
<accession>A0ABP0BKX4</accession>
<feature type="transmembrane region" description="Helical" evidence="2">
    <location>
        <begin position="33"/>
        <end position="57"/>
    </location>
</feature>
<feature type="compositionally biased region" description="Basic residues" evidence="1">
    <location>
        <begin position="284"/>
        <end position="301"/>
    </location>
</feature>
<keyword evidence="2" id="KW-1133">Transmembrane helix</keyword>
<protein>
    <recommendedName>
        <fullName evidence="5">Integral membrane protein</fullName>
    </recommendedName>
</protein>
<feature type="compositionally biased region" description="Basic and acidic residues" evidence="1">
    <location>
        <begin position="305"/>
        <end position="315"/>
    </location>
</feature>
<organism evidence="3 4">
    <name type="scientific">Sporothrix eucalyptigena</name>
    <dbReference type="NCBI Taxonomy" id="1812306"/>
    <lineage>
        <taxon>Eukaryota</taxon>
        <taxon>Fungi</taxon>
        <taxon>Dikarya</taxon>
        <taxon>Ascomycota</taxon>
        <taxon>Pezizomycotina</taxon>
        <taxon>Sordariomycetes</taxon>
        <taxon>Sordariomycetidae</taxon>
        <taxon>Ophiostomatales</taxon>
        <taxon>Ophiostomataceae</taxon>
        <taxon>Sporothrix</taxon>
    </lineage>
</organism>
<reference evidence="3 4" key="1">
    <citation type="submission" date="2024-01" db="EMBL/GenBank/DDBJ databases">
        <authorList>
            <person name="Allen C."/>
            <person name="Tagirdzhanova G."/>
        </authorList>
    </citation>
    <scope>NUCLEOTIDE SEQUENCE [LARGE SCALE GENOMIC DNA]</scope>
</reference>
<evidence type="ECO:0000313" key="3">
    <source>
        <dbReference type="EMBL" id="CAK7220284.1"/>
    </source>
</evidence>
<name>A0ABP0BKX4_9PEZI</name>
<evidence type="ECO:0000256" key="2">
    <source>
        <dbReference type="SAM" id="Phobius"/>
    </source>
</evidence>
<keyword evidence="2" id="KW-0472">Membrane</keyword>
<evidence type="ECO:0000256" key="1">
    <source>
        <dbReference type="SAM" id="MobiDB-lite"/>
    </source>
</evidence>
<comment type="caution">
    <text evidence="3">The sequence shown here is derived from an EMBL/GenBank/DDBJ whole genome shotgun (WGS) entry which is preliminary data.</text>
</comment>
<feature type="transmembrane region" description="Helical" evidence="2">
    <location>
        <begin position="115"/>
        <end position="138"/>
    </location>
</feature>
<proteinExistence type="predicted"/>
<evidence type="ECO:0000313" key="4">
    <source>
        <dbReference type="Proteomes" id="UP001642482"/>
    </source>
</evidence>
<keyword evidence="2" id="KW-0812">Transmembrane</keyword>
<feature type="transmembrane region" description="Helical" evidence="2">
    <location>
        <begin position="82"/>
        <end position="103"/>
    </location>
</feature>